<dbReference type="AlphaFoldDB" id="A0A518JUD2"/>
<dbReference type="SUPFAM" id="SSF56281">
    <property type="entry name" value="Metallo-hydrolase/oxidoreductase"/>
    <property type="match status" value="1"/>
</dbReference>
<evidence type="ECO:0000313" key="3">
    <source>
        <dbReference type="Proteomes" id="UP000315082"/>
    </source>
</evidence>
<dbReference type="PANTHER" id="PTHR46018:SF2">
    <property type="entry name" value="ZINC PHOSPHODIESTERASE ELAC PROTEIN 1"/>
    <property type="match status" value="1"/>
</dbReference>
<proteinExistence type="predicted"/>
<protein>
    <submittedName>
        <fullName evidence="2">Ribonuclease Z</fullName>
    </submittedName>
</protein>
<dbReference type="KEGG" id="rcf:Poly24_28720"/>
<keyword evidence="3" id="KW-1185">Reference proteome</keyword>
<sequence>MVNKRSNLVHALCGLRWGRDRVVVSDTERAVSEPTRPVRQEAATILAPVNPQTTRGKDFVYPADMKLHCLGTAGYHPSETRQTSCYLLPESGIVLDAGSGMFRLPPRIETDHLDILLTHSHLDHICGLTFLLSVLYQRPVATVRVWGDPEKLSAIQTHLFSESIFPVGLEVEWMPVLPGQSFSLKGDATVTPFSLEHPGGSIGYRIDWNDHSMAYVTDTTADPTADYVRIVRGVDLLLHECNFRTSQDEWAIKTGHSSTTRVGKTAAAIGAAQNWLVHLNPLETDDDPVGIADAKAWVDTIDTAQDLQVIDF</sequence>
<evidence type="ECO:0000259" key="1">
    <source>
        <dbReference type="SMART" id="SM00849"/>
    </source>
</evidence>
<dbReference type="GO" id="GO:0042781">
    <property type="term" value="F:3'-tRNA processing endoribonuclease activity"/>
    <property type="evidence" value="ECO:0007669"/>
    <property type="project" value="TreeGrafter"/>
</dbReference>
<organism evidence="2 3">
    <name type="scientific">Rosistilla carotiformis</name>
    <dbReference type="NCBI Taxonomy" id="2528017"/>
    <lineage>
        <taxon>Bacteria</taxon>
        <taxon>Pseudomonadati</taxon>
        <taxon>Planctomycetota</taxon>
        <taxon>Planctomycetia</taxon>
        <taxon>Pirellulales</taxon>
        <taxon>Pirellulaceae</taxon>
        <taxon>Rosistilla</taxon>
    </lineage>
</organism>
<dbReference type="OrthoDB" id="9800940at2"/>
<dbReference type="Pfam" id="PF12706">
    <property type="entry name" value="Lactamase_B_2"/>
    <property type="match status" value="1"/>
</dbReference>
<feature type="domain" description="Metallo-beta-lactamase" evidence="1">
    <location>
        <begin position="82"/>
        <end position="256"/>
    </location>
</feature>
<dbReference type="EMBL" id="CP036348">
    <property type="protein sequence ID" value="QDV69157.1"/>
    <property type="molecule type" value="Genomic_DNA"/>
</dbReference>
<dbReference type="Proteomes" id="UP000315082">
    <property type="component" value="Chromosome"/>
</dbReference>
<gene>
    <name evidence="2" type="ORF">Poly24_28720</name>
</gene>
<dbReference type="SMART" id="SM00849">
    <property type="entry name" value="Lactamase_B"/>
    <property type="match status" value="1"/>
</dbReference>
<dbReference type="InterPro" id="IPR001279">
    <property type="entry name" value="Metallo-B-lactamas"/>
</dbReference>
<dbReference type="Gene3D" id="3.60.15.10">
    <property type="entry name" value="Ribonuclease Z/Hydroxyacylglutathione hydrolase-like"/>
    <property type="match status" value="1"/>
</dbReference>
<dbReference type="PANTHER" id="PTHR46018">
    <property type="entry name" value="ZINC PHOSPHODIESTERASE ELAC PROTEIN 1"/>
    <property type="match status" value="1"/>
</dbReference>
<reference evidence="2 3" key="1">
    <citation type="submission" date="2019-02" db="EMBL/GenBank/DDBJ databases">
        <title>Deep-cultivation of Planctomycetes and their phenomic and genomic characterization uncovers novel biology.</title>
        <authorList>
            <person name="Wiegand S."/>
            <person name="Jogler M."/>
            <person name="Boedeker C."/>
            <person name="Pinto D."/>
            <person name="Vollmers J."/>
            <person name="Rivas-Marin E."/>
            <person name="Kohn T."/>
            <person name="Peeters S.H."/>
            <person name="Heuer A."/>
            <person name="Rast P."/>
            <person name="Oberbeckmann S."/>
            <person name="Bunk B."/>
            <person name="Jeske O."/>
            <person name="Meyerdierks A."/>
            <person name="Storesund J.E."/>
            <person name="Kallscheuer N."/>
            <person name="Luecker S."/>
            <person name="Lage O.M."/>
            <person name="Pohl T."/>
            <person name="Merkel B.J."/>
            <person name="Hornburger P."/>
            <person name="Mueller R.-W."/>
            <person name="Bruemmer F."/>
            <person name="Labrenz M."/>
            <person name="Spormann A.M."/>
            <person name="Op den Camp H."/>
            <person name="Overmann J."/>
            <person name="Amann R."/>
            <person name="Jetten M.S.M."/>
            <person name="Mascher T."/>
            <person name="Medema M.H."/>
            <person name="Devos D.P."/>
            <person name="Kaster A.-K."/>
            <person name="Ovreas L."/>
            <person name="Rohde M."/>
            <person name="Galperin M.Y."/>
            <person name="Jogler C."/>
        </authorList>
    </citation>
    <scope>NUCLEOTIDE SEQUENCE [LARGE SCALE GENOMIC DNA]</scope>
    <source>
        <strain evidence="2 3">Poly24</strain>
    </source>
</reference>
<accession>A0A518JUD2</accession>
<evidence type="ECO:0000313" key="2">
    <source>
        <dbReference type="EMBL" id="QDV69157.1"/>
    </source>
</evidence>
<name>A0A518JUD2_9BACT</name>
<dbReference type="InterPro" id="IPR036866">
    <property type="entry name" value="RibonucZ/Hydroxyglut_hydro"/>
</dbReference>